<dbReference type="EMBL" id="JAULSU010000005">
    <property type="protein sequence ID" value="KAK0617030.1"/>
    <property type="molecule type" value="Genomic_DNA"/>
</dbReference>
<keyword evidence="1" id="KW-0732">Signal</keyword>
<organism evidence="2 3">
    <name type="scientific">Immersiella caudata</name>
    <dbReference type="NCBI Taxonomy" id="314043"/>
    <lineage>
        <taxon>Eukaryota</taxon>
        <taxon>Fungi</taxon>
        <taxon>Dikarya</taxon>
        <taxon>Ascomycota</taxon>
        <taxon>Pezizomycotina</taxon>
        <taxon>Sordariomycetes</taxon>
        <taxon>Sordariomycetidae</taxon>
        <taxon>Sordariales</taxon>
        <taxon>Lasiosphaeriaceae</taxon>
        <taxon>Immersiella</taxon>
    </lineage>
</organism>
<name>A0AA40BXB4_9PEZI</name>
<comment type="caution">
    <text evidence="2">The sequence shown here is derived from an EMBL/GenBank/DDBJ whole genome shotgun (WGS) entry which is preliminary data.</text>
</comment>
<proteinExistence type="predicted"/>
<reference evidence="2" key="1">
    <citation type="submission" date="2023-06" db="EMBL/GenBank/DDBJ databases">
        <title>Genome-scale phylogeny and comparative genomics of the fungal order Sordariales.</title>
        <authorList>
            <consortium name="Lawrence Berkeley National Laboratory"/>
            <person name="Hensen N."/>
            <person name="Bonometti L."/>
            <person name="Westerberg I."/>
            <person name="Brannstrom I.O."/>
            <person name="Guillou S."/>
            <person name="Cros-Aarteil S."/>
            <person name="Calhoun S."/>
            <person name="Haridas S."/>
            <person name="Kuo A."/>
            <person name="Mondo S."/>
            <person name="Pangilinan J."/>
            <person name="Riley R."/>
            <person name="Labutti K."/>
            <person name="Andreopoulos B."/>
            <person name="Lipzen A."/>
            <person name="Chen C."/>
            <person name="Yanf M."/>
            <person name="Daum C."/>
            <person name="Ng V."/>
            <person name="Clum A."/>
            <person name="Steindorff A."/>
            <person name="Ohm R."/>
            <person name="Martin F."/>
            <person name="Silar P."/>
            <person name="Natvig D."/>
            <person name="Lalanne C."/>
            <person name="Gautier V."/>
            <person name="Ament-Velasquez S.L."/>
            <person name="Kruys A."/>
            <person name="Hutchinson M.I."/>
            <person name="Powell A.J."/>
            <person name="Barry K."/>
            <person name="Miller A.N."/>
            <person name="Grigoriev I.V."/>
            <person name="Debuchy R."/>
            <person name="Gladieux P."/>
            <person name="Thoren M.H."/>
            <person name="Johannesson H."/>
        </authorList>
    </citation>
    <scope>NUCLEOTIDE SEQUENCE</scope>
    <source>
        <strain evidence="2">CBS 606.72</strain>
    </source>
</reference>
<dbReference type="PANTHER" id="PTHR31252:SF11">
    <property type="entry name" value="DUF4419 DOMAIN-CONTAINING PROTEIN"/>
    <property type="match status" value="1"/>
</dbReference>
<accession>A0AA40BXB4</accession>
<feature type="chain" id="PRO_5041372233" evidence="1">
    <location>
        <begin position="17"/>
        <end position="438"/>
    </location>
</feature>
<keyword evidence="3" id="KW-1185">Reference proteome</keyword>
<dbReference type="Pfam" id="PF14388">
    <property type="entry name" value="DUF4419"/>
    <property type="match status" value="1"/>
</dbReference>
<dbReference type="Proteomes" id="UP001175000">
    <property type="component" value="Unassembled WGS sequence"/>
</dbReference>
<dbReference type="PANTHER" id="PTHR31252">
    <property type="entry name" value="DUF4419 DOMAIN-CONTAINING PROTEIN"/>
    <property type="match status" value="1"/>
</dbReference>
<protein>
    <submittedName>
        <fullName evidence="2">Uncharacterized protein</fullName>
    </submittedName>
</protein>
<gene>
    <name evidence="2" type="ORF">B0T14DRAFT_568583</name>
</gene>
<evidence type="ECO:0000313" key="2">
    <source>
        <dbReference type="EMBL" id="KAK0617030.1"/>
    </source>
</evidence>
<sequence>MLSALLTLALLPFASPAALILPGGTPKPYTGPPGATTPYAFFQSSLTNEPEFSLSPNGSSPATLLMADRSPLFFSPEEYPGRAILPSTDSLIRGAIQAWSEHLHLAIEPDIVWLTILTQLSFYMRANQEKVKHVFDFAKKGPEPLEIYEYPDWYLIMVTIYGEVVDRVGAEWVYEFIQPYFSTTTDNSIMASHIIMLGYERTEFVVDEVVLCGLPSVKLDGELRDWENILRRLERFATLGPEVEEYGRRLRPVLERIVESFKHPDSDESRLFWNQVVLAEKSGECGGAALNVSGWITAFLYWDVDGKAYGREKGSFVLDGVAYPSVNIRTLPSGYAKVPFVWKFANGVERHKAFAIAGVLGKHVERGAPAEYVEAVVEMGLNGTYNETQHATLMPLSSWALFDPVVPGVNGSRWLLELELIEMNWQQWRRNTRMQKVL</sequence>
<dbReference type="InterPro" id="IPR025533">
    <property type="entry name" value="DUF4419"/>
</dbReference>
<dbReference type="AlphaFoldDB" id="A0AA40BXB4"/>
<feature type="signal peptide" evidence="1">
    <location>
        <begin position="1"/>
        <end position="16"/>
    </location>
</feature>
<evidence type="ECO:0000313" key="3">
    <source>
        <dbReference type="Proteomes" id="UP001175000"/>
    </source>
</evidence>
<evidence type="ECO:0000256" key="1">
    <source>
        <dbReference type="SAM" id="SignalP"/>
    </source>
</evidence>